<keyword evidence="1" id="KW-0812">Transmembrane</keyword>
<gene>
    <name evidence="3" type="ORF">EMUR_01120</name>
</gene>
<keyword evidence="1" id="KW-1133">Transmembrane helix</keyword>
<evidence type="ECO:0000313" key="4">
    <source>
        <dbReference type="Proteomes" id="UP000018689"/>
    </source>
</evidence>
<dbReference type="InterPro" id="IPR007686">
    <property type="entry name" value="YutG/PgpA"/>
</dbReference>
<feature type="transmembrane region" description="Helical" evidence="1">
    <location>
        <begin position="62"/>
        <end position="93"/>
    </location>
</feature>
<accession>V9R5M5</accession>
<reference evidence="3 4" key="1">
    <citation type="journal article" date="2014" name="Genome Announc.">
        <title>Complete Genome Sequence of Ehrlichia muris Strain AS145T, a Model Monocytotropic Ehrlichia Strain.</title>
        <authorList>
            <person name="Thirumalapura N.R."/>
            <person name="Qin X."/>
            <person name="Kuriakose J.A."/>
            <person name="Walker D.H."/>
        </authorList>
    </citation>
    <scope>NUCLEOTIDE SEQUENCE [LARGE SCALE GENOMIC DNA]</scope>
    <source>
        <strain evidence="4">AS154</strain>
    </source>
</reference>
<feature type="domain" description="YutG/PgpA" evidence="2">
    <location>
        <begin position="22"/>
        <end position="209"/>
    </location>
</feature>
<name>V9R5M5_9RICK</name>
<dbReference type="STRING" id="1423892.EMUR_01120"/>
<dbReference type="HOGENOM" id="CLU_103734_1_1_5"/>
<feature type="transmembrane region" description="Helical" evidence="1">
    <location>
        <begin position="105"/>
        <end position="132"/>
    </location>
</feature>
<sequence length="235" mass="26760">MLVSWLQILIRIIGKVLPTRLISTFLGTGYLPAWQNHWAAVLSLILSYILFYLIYGMSYVSYGLLVTGAVIASFFLKVSLVLLIIAVISIFIFQSNNSTDDRSDVIVVQIALGQLLVVGLSMPPILAVYNYLAIFYGKICKSIFMCPAWVNDFIHFLMFFLVPFIFFNIIDIIKPWPISRLQISYNNCFSIIAEGLVLVIYTLIVMYLMAFICFNLTIYDAVALNNYILTLMKLR</sequence>
<evidence type="ECO:0000259" key="2">
    <source>
        <dbReference type="Pfam" id="PF04608"/>
    </source>
</evidence>
<dbReference type="RefSeq" id="WP_024071853.1">
    <property type="nucleotide sequence ID" value="NC_023063.1"/>
</dbReference>
<evidence type="ECO:0000313" key="3">
    <source>
        <dbReference type="EMBL" id="AHC39052.1"/>
    </source>
</evidence>
<dbReference type="PATRIC" id="fig|1423892.3.peg.224"/>
<feature type="transmembrane region" description="Helical" evidence="1">
    <location>
        <begin position="153"/>
        <end position="176"/>
    </location>
</feature>
<dbReference type="EMBL" id="CP006917">
    <property type="protein sequence ID" value="AHC39052.1"/>
    <property type="molecule type" value="Genomic_DNA"/>
</dbReference>
<protein>
    <submittedName>
        <fullName evidence="3">Phosphatidylglycerophosphatase A</fullName>
    </submittedName>
</protein>
<dbReference type="Proteomes" id="UP000018689">
    <property type="component" value="Chromosome"/>
</dbReference>
<dbReference type="AlphaFoldDB" id="V9R5M5"/>
<organism evidence="3 4">
    <name type="scientific">Ehrlichia muris AS145</name>
    <dbReference type="NCBI Taxonomy" id="1423892"/>
    <lineage>
        <taxon>Bacteria</taxon>
        <taxon>Pseudomonadati</taxon>
        <taxon>Pseudomonadota</taxon>
        <taxon>Alphaproteobacteria</taxon>
        <taxon>Rickettsiales</taxon>
        <taxon>Anaplasmataceae</taxon>
        <taxon>Ehrlichia</taxon>
    </lineage>
</organism>
<proteinExistence type="predicted"/>
<keyword evidence="1" id="KW-0472">Membrane</keyword>
<evidence type="ECO:0000256" key="1">
    <source>
        <dbReference type="SAM" id="Phobius"/>
    </source>
</evidence>
<dbReference type="Pfam" id="PF04608">
    <property type="entry name" value="PgpA"/>
    <property type="match status" value="1"/>
</dbReference>
<feature type="transmembrane region" description="Helical" evidence="1">
    <location>
        <begin position="38"/>
        <end position="55"/>
    </location>
</feature>
<keyword evidence="4" id="KW-1185">Reference proteome</keyword>
<dbReference type="KEGG" id="emr:EMUR_01120"/>
<feature type="transmembrane region" description="Helical" evidence="1">
    <location>
        <begin position="196"/>
        <end position="229"/>
    </location>
</feature>